<comment type="pathway">
    <text evidence="2">Carbohydrate biosynthesis; gluconeogenesis.</text>
</comment>
<gene>
    <name evidence="13" type="primary">sdaAA</name>
    <name evidence="13" type="ORF">HYG85_10835</name>
</gene>
<name>A0A8J8MAH0_9FIRM</name>
<evidence type="ECO:0000256" key="10">
    <source>
        <dbReference type="ARBA" id="ARBA00049406"/>
    </source>
</evidence>
<dbReference type="PANTHER" id="PTHR30182">
    <property type="entry name" value="L-SERINE DEHYDRATASE"/>
    <property type="match status" value="1"/>
</dbReference>
<evidence type="ECO:0000256" key="9">
    <source>
        <dbReference type="ARBA" id="ARBA00023239"/>
    </source>
</evidence>
<dbReference type="InterPro" id="IPR051318">
    <property type="entry name" value="Fe-S_L-Ser"/>
</dbReference>
<keyword evidence="5 11" id="KW-0004">4Fe-4S</keyword>
<dbReference type="RefSeq" id="WP_212693470.1">
    <property type="nucleotide sequence ID" value="NZ_CP058561.1"/>
</dbReference>
<dbReference type="NCBIfam" id="TIGR00718">
    <property type="entry name" value="sda_alpha"/>
    <property type="match status" value="1"/>
</dbReference>
<keyword evidence="7 11" id="KW-0408">Iron</keyword>
<comment type="cofactor">
    <cofactor evidence="1 11">
        <name>[4Fe-4S] cluster</name>
        <dbReference type="ChEBI" id="CHEBI:49883"/>
    </cofactor>
</comment>
<dbReference type="PANTHER" id="PTHR30182:SF1">
    <property type="entry name" value="L-SERINE DEHYDRATASE 1"/>
    <property type="match status" value="1"/>
</dbReference>
<keyword evidence="9 11" id="KW-0456">Lyase</keyword>
<keyword evidence="14" id="KW-1185">Reference proteome</keyword>
<evidence type="ECO:0000256" key="3">
    <source>
        <dbReference type="ARBA" id="ARBA00008636"/>
    </source>
</evidence>
<dbReference type="EC" id="4.3.1.17" evidence="11"/>
<comment type="catalytic activity">
    <reaction evidence="10 11">
        <text>L-serine = pyruvate + NH4(+)</text>
        <dbReference type="Rhea" id="RHEA:19169"/>
        <dbReference type="ChEBI" id="CHEBI:15361"/>
        <dbReference type="ChEBI" id="CHEBI:28938"/>
        <dbReference type="ChEBI" id="CHEBI:33384"/>
        <dbReference type="EC" id="4.3.1.17"/>
    </reaction>
</comment>
<evidence type="ECO:0000313" key="13">
    <source>
        <dbReference type="EMBL" id="QUH29386.1"/>
    </source>
</evidence>
<dbReference type="Pfam" id="PF03313">
    <property type="entry name" value="SDH_alpha"/>
    <property type="match status" value="1"/>
</dbReference>
<evidence type="ECO:0000256" key="2">
    <source>
        <dbReference type="ARBA" id="ARBA00004742"/>
    </source>
</evidence>
<dbReference type="InterPro" id="IPR004642">
    <property type="entry name" value="Ser_deHydtase_asu"/>
</dbReference>
<dbReference type="EMBL" id="CP058561">
    <property type="protein sequence ID" value="QUH29386.1"/>
    <property type="molecule type" value="Genomic_DNA"/>
</dbReference>
<protein>
    <recommendedName>
        <fullName evidence="11">L-serine dehydratase</fullName>
        <ecNumber evidence="11">4.3.1.17</ecNumber>
    </recommendedName>
</protein>
<evidence type="ECO:0000256" key="1">
    <source>
        <dbReference type="ARBA" id="ARBA00001966"/>
    </source>
</evidence>
<evidence type="ECO:0000256" key="7">
    <source>
        <dbReference type="ARBA" id="ARBA00023004"/>
    </source>
</evidence>
<dbReference type="GO" id="GO:0006094">
    <property type="term" value="P:gluconeogenesis"/>
    <property type="evidence" value="ECO:0007669"/>
    <property type="project" value="UniProtKB-KW"/>
</dbReference>
<evidence type="ECO:0000256" key="5">
    <source>
        <dbReference type="ARBA" id="ARBA00022485"/>
    </source>
</evidence>
<keyword evidence="6 11" id="KW-0479">Metal-binding</keyword>
<dbReference type="AlphaFoldDB" id="A0A8J8MAH0"/>
<dbReference type="Proteomes" id="UP000677305">
    <property type="component" value="Chromosome"/>
</dbReference>
<organism evidence="13 14">
    <name type="scientific">Vallitalea guaymasensis</name>
    <dbReference type="NCBI Taxonomy" id="1185412"/>
    <lineage>
        <taxon>Bacteria</taxon>
        <taxon>Bacillati</taxon>
        <taxon>Bacillota</taxon>
        <taxon>Clostridia</taxon>
        <taxon>Lachnospirales</taxon>
        <taxon>Vallitaleaceae</taxon>
        <taxon>Vallitalea</taxon>
    </lineage>
</organism>
<evidence type="ECO:0000256" key="8">
    <source>
        <dbReference type="ARBA" id="ARBA00023014"/>
    </source>
</evidence>
<sequence>MNYKNGKELLAICKEKNLAIYDVAILNESINSSLTKEEIYNVMKNNLDIMKNSIEKGLDEKEKNIKGFMIGGEAKKLKRFYENNKSICGKTMSKAISYALSVMEVNVSMGRIVACPTAGSCGVLPAVLLAVKEKFDLDEETVVKGLLTSSAVGIIIGKNASLSGAEGGCQAEVGSASAMAAAAIVEMLGGTPEQALNASAIALKNLMGLICDPVAGLVEAPCAKRNAIGTSNAMISAEMTLAGIKSIIPFDEVVVAMGKVGKMLPVNLRETAEGGIATTPTGRKLRKKIFGEDKVN</sequence>
<evidence type="ECO:0000256" key="4">
    <source>
        <dbReference type="ARBA" id="ARBA00022432"/>
    </source>
</evidence>
<dbReference type="GO" id="GO:0003941">
    <property type="term" value="F:L-serine ammonia-lyase activity"/>
    <property type="evidence" value="ECO:0007669"/>
    <property type="project" value="UniProtKB-UniRule"/>
</dbReference>
<dbReference type="InterPro" id="IPR005130">
    <property type="entry name" value="Ser_deHydtase-like_asu"/>
</dbReference>
<comment type="similarity">
    <text evidence="3 11">Belongs to the iron-sulfur dependent L-serine dehydratase family.</text>
</comment>
<keyword evidence="4 11" id="KW-0312">Gluconeogenesis</keyword>
<keyword evidence="8 11" id="KW-0411">Iron-sulfur</keyword>
<dbReference type="KEGG" id="vgu:HYG85_10835"/>
<evidence type="ECO:0000256" key="11">
    <source>
        <dbReference type="RuleBase" id="RU366059"/>
    </source>
</evidence>
<evidence type="ECO:0000256" key="6">
    <source>
        <dbReference type="ARBA" id="ARBA00022723"/>
    </source>
</evidence>
<proteinExistence type="inferred from homology"/>
<accession>A0A8J8MAH0</accession>
<dbReference type="GO" id="GO:0046872">
    <property type="term" value="F:metal ion binding"/>
    <property type="evidence" value="ECO:0007669"/>
    <property type="project" value="UniProtKB-KW"/>
</dbReference>
<evidence type="ECO:0000313" key="14">
    <source>
        <dbReference type="Proteomes" id="UP000677305"/>
    </source>
</evidence>
<reference evidence="13 14" key="1">
    <citation type="submission" date="2020-07" db="EMBL/GenBank/DDBJ databases">
        <title>Vallitalea guaymasensis genome.</title>
        <authorList>
            <person name="Postec A."/>
        </authorList>
    </citation>
    <scope>NUCLEOTIDE SEQUENCE [LARGE SCALE GENOMIC DNA]</scope>
    <source>
        <strain evidence="13 14">Ra1766G1</strain>
    </source>
</reference>
<evidence type="ECO:0000259" key="12">
    <source>
        <dbReference type="Pfam" id="PF03313"/>
    </source>
</evidence>
<feature type="domain" description="Serine dehydratase-like alpha subunit" evidence="12">
    <location>
        <begin position="15"/>
        <end position="277"/>
    </location>
</feature>
<dbReference type="GO" id="GO:0051539">
    <property type="term" value="F:4 iron, 4 sulfur cluster binding"/>
    <property type="evidence" value="ECO:0007669"/>
    <property type="project" value="UniProtKB-UniRule"/>
</dbReference>